<comment type="caution">
    <text evidence="1">The sequence shown here is derived from an EMBL/GenBank/DDBJ whole genome shotgun (WGS) entry which is preliminary data.</text>
</comment>
<name>A0A179CZL6_BIBTR</name>
<accession>A0A179CZL6</accession>
<dbReference type="Proteomes" id="UP000078358">
    <property type="component" value="Unassembled WGS sequence"/>
</dbReference>
<evidence type="ECO:0000313" key="1">
    <source>
        <dbReference type="EMBL" id="OAQ14997.1"/>
    </source>
</evidence>
<dbReference type="EMBL" id="JACI01000001">
    <property type="protein sequence ID" value="OAQ14997.1"/>
    <property type="molecule type" value="Genomic_DNA"/>
</dbReference>
<protein>
    <submittedName>
        <fullName evidence="1">Uncharacterized protein</fullName>
    </submittedName>
</protein>
<dbReference type="PATRIC" id="fig|1261658.3.peg.26"/>
<proteinExistence type="predicted"/>
<reference evidence="1 2" key="1">
    <citation type="submission" date="2014-01" db="EMBL/GenBank/DDBJ databases">
        <authorList>
            <person name="Zuccon D."/>
        </authorList>
    </citation>
    <scope>NUCLEOTIDE SEQUENCE [LARGE SCALE GENOMIC DNA]</scope>
    <source>
        <strain evidence="1 2">Y31</strain>
    </source>
</reference>
<dbReference type="RefSeq" id="WP_064317857.1">
    <property type="nucleotide sequence ID" value="NZ_JACI01000001.1"/>
</dbReference>
<evidence type="ECO:0000313" key="2">
    <source>
        <dbReference type="Proteomes" id="UP000078358"/>
    </source>
</evidence>
<sequence length="120" mass="14082">MGNEWIKPILGKGFAILLTLRLKNSPAEDMVKPTLETWFKVITFKRGWEQSLDQWRFEEAFMYLAQTCEWFPAPKHLLEAMPPRRMKALPEPQISDEQMAKNSARLSELLKQLRRGSYAK</sequence>
<dbReference type="AlphaFoldDB" id="A0A179CZL6"/>
<organism evidence="1 2">
    <name type="scientific">Bibersteinia trehalosi Y31</name>
    <dbReference type="NCBI Taxonomy" id="1261658"/>
    <lineage>
        <taxon>Bacteria</taxon>
        <taxon>Pseudomonadati</taxon>
        <taxon>Pseudomonadota</taxon>
        <taxon>Gammaproteobacteria</taxon>
        <taxon>Pasteurellales</taxon>
        <taxon>Pasteurellaceae</taxon>
        <taxon>Bibersteinia</taxon>
    </lineage>
</organism>
<gene>
    <name evidence="1" type="ORF">F480_00125</name>
</gene>